<proteinExistence type="inferred from homology"/>
<evidence type="ECO:0000256" key="3">
    <source>
        <dbReference type="ARBA" id="ARBA00023002"/>
    </source>
</evidence>
<dbReference type="GO" id="GO:0051596">
    <property type="term" value="P:methylglyoxal catabolic process"/>
    <property type="evidence" value="ECO:0007669"/>
    <property type="project" value="TreeGrafter"/>
</dbReference>
<dbReference type="SUPFAM" id="SSF51430">
    <property type="entry name" value="NAD(P)-linked oxidoreductase"/>
    <property type="match status" value="1"/>
</dbReference>
<comment type="similarity">
    <text evidence="1">Belongs to the shaker potassium channel beta subunit family.</text>
</comment>
<evidence type="ECO:0000313" key="5">
    <source>
        <dbReference type="EMBL" id="HJA02168.1"/>
    </source>
</evidence>
<dbReference type="InterPro" id="IPR036812">
    <property type="entry name" value="NAD(P)_OxRdtase_dom_sf"/>
</dbReference>
<feature type="domain" description="NADP-dependent oxidoreductase" evidence="4">
    <location>
        <begin position="41"/>
        <end position="339"/>
    </location>
</feature>
<name>A0A9D2H0C4_9FIRM</name>
<dbReference type="PANTHER" id="PTHR43150">
    <property type="entry name" value="HYPERKINETIC, ISOFORM M"/>
    <property type="match status" value="1"/>
</dbReference>
<dbReference type="GO" id="GO:0016491">
    <property type="term" value="F:oxidoreductase activity"/>
    <property type="evidence" value="ECO:0007669"/>
    <property type="project" value="UniProtKB-KW"/>
</dbReference>
<evidence type="ECO:0000313" key="6">
    <source>
        <dbReference type="Proteomes" id="UP000824221"/>
    </source>
</evidence>
<dbReference type="PRINTS" id="PR01577">
    <property type="entry name" value="KCNABCHANNEL"/>
</dbReference>
<reference evidence="5" key="1">
    <citation type="journal article" date="2021" name="PeerJ">
        <title>Extensive microbial diversity within the chicken gut microbiome revealed by metagenomics and culture.</title>
        <authorList>
            <person name="Gilroy R."/>
            <person name="Ravi A."/>
            <person name="Getino M."/>
            <person name="Pursley I."/>
            <person name="Horton D.L."/>
            <person name="Alikhan N.F."/>
            <person name="Baker D."/>
            <person name="Gharbi K."/>
            <person name="Hall N."/>
            <person name="Watson M."/>
            <person name="Adriaenssens E.M."/>
            <person name="Foster-Nyarko E."/>
            <person name="Jarju S."/>
            <person name="Secka A."/>
            <person name="Antonio M."/>
            <person name="Oren A."/>
            <person name="Chaudhuri R.R."/>
            <person name="La Ragione R."/>
            <person name="Hildebrand F."/>
            <person name="Pallen M.J."/>
        </authorList>
    </citation>
    <scope>NUCLEOTIDE SEQUENCE</scope>
    <source>
        <strain evidence="5">CHK156-179</strain>
    </source>
</reference>
<reference evidence="5" key="2">
    <citation type="submission" date="2021-04" db="EMBL/GenBank/DDBJ databases">
        <authorList>
            <person name="Gilroy R."/>
        </authorList>
    </citation>
    <scope>NUCLEOTIDE SEQUENCE</scope>
    <source>
        <strain evidence="5">CHK156-179</strain>
    </source>
</reference>
<dbReference type="CDD" id="cd19089">
    <property type="entry name" value="AKR_AKR14A1_2"/>
    <property type="match status" value="1"/>
</dbReference>
<protein>
    <submittedName>
        <fullName evidence="5">Aldo/keto reductase</fullName>
    </submittedName>
</protein>
<evidence type="ECO:0000256" key="1">
    <source>
        <dbReference type="ARBA" id="ARBA00006515"/>
    </source>
</evidence>
<dbReference type="Pfam" id="PF00248">
    <property type="entry name" value="Aldo_ket_red"/>
    <property type="match status" value="1"/>
</dbReference>
<evidence type="ECO:0000256" key="2">
    <source>
        <dbReference type="ARBA" id="ARBA00022857"/>
    </source>
</evidence>
<keyword evidence="2" id="KW-0521">NADP</keyword>
<comment type="caution">
    <text evidence="5">The sequence shown here is derived from an EMBL/GenBank/DDBJ whole genome shotgun (WGS) entry which is preliminary data.</text>
</comment>
<dbReference type="Proteomes" id="UP000824221">
    <property type="component" value="Unassembled WGS sequence"/>
</dbReference>
<dbReference type="Gene3D" id="3.20.20.100">
    <property type="entry name" value="NADP-dependent oxidoreductase domain"/>
    <property type="match status" value="1"/>
</dbReference>
<dbReference type="InterPro" id="IPR005399">
    <property type="entry name" value="K_chnl_volt-dep_bsu_KCNAB-rel"/>
</dbReference>
<dbReference type="EMBL" id="DXAJ01000034">
    <property type="protein sequence ID" value="HJA02168.1"/>
    <property type="molecule type" value="Genomic_DNA"/>
</dbReference>
<gene>
    <name evidence="5" type="ORF">H9797_02165</name>
</gene>
<dbReference type="InterPro" id="IPR023210">
    <property type="entry name" value="NADP_OxRdtase_dom"/>
</dbReference>
<keyword evidence="3" id="KW-0560">Oxidoreductase</keyword>
<dbReference type="PANTHER" id="PTHR43150:SF4">
    <property type="entry name" value="L-GLYCERALDEHYDE 3-PHOSPHATE REDUCTASE"/>
    <property type="match status" value="1"/>
</dbReference>
<dbReference type="AlphaFoldDB" id="A0A9D2H0C4"/>
<accession>A0A9D2H0C4</accession>
<sequence length="342" mass="38987">MTDESTFKRLLANKERIPDPMRYKKTMHYRRAGKSGLKLPELSLGLWHNFGSFDNFENMRDMIFTAFDNGITHFDLANNYGPRNGSAEENFGKILHEQLSSYRDEMVVSTKAGFPMWKGPYGDGGSKKYLTAALDQSLKRLGLAYVDIFYHHRPAPETPVEETCYALHRLVEQGKALYIGISNYDRVQTEEALKIFRELKTPFILNQSCYNLLDRRVEENGLLDCAKENGFGLIVYSPLAQGLLTDRYRYGIPADSRIKKSFTLKEERLTPTLQRQLDGLRDIAEERGETLPELALSWVLKDETVSSVIIGASSSAQIMDNLKINPAFTQEELDAIERVLHS</sequence>
<organism evidence="5 6">
    <name type="scientific">Candidatus Gallimonas gallistercoris</name>
    <dbReference type="NCBI Taxonomy" id="2838602"/>
    <lineage>
        <taxon>Bacteria</taxon>
        <taxon>Bacillati</taxon>
        <taxon>Bacillota</taxon>
        <taxon>Clostridia</taxon>
        <taxon>Candidatus Gallimonas</taxon>
    </lineage>
</organism>
<evidence type="ECO:0000259" key="4">
    <source>
        <dbReference type="Pfam" id="PF00248"/>
    </source>
</evidence>